<proteinExistence type="predicted"/>
<evidence type="ECO:0000313" key="1">
    <source>
        <dbReference type="EMBL" id="OAY26946.1"/>
    </source>
</evidence>
<reference evidence="1" key="1">
    <citation type="submission" date="2016-02" db="EMBL/GenBank/DDBJ databases">
        <title>WGS assembly of Manihot esculenta.</title>
        <authorList>
            <person name="Bredeson J.V."/>
            <person name="Prochnik S.E."/>
            <person name="Lyons J.B."/>
            <person name="Schmutz J."/>
            <person name="Grimwood J."/>
            <person name="Vrebalov J."/>
            <person name="Bart R.S."/>
            <person name="Amuge T."/>
            <person name="Ferguson M.E."/>
            <person name="Green R."/>
            <person name="Putnam N."/>
            <person name="Stites J."/>
            <person name="Rounsley S."/>
            <person name="Rokhsar D.S."/>
        </authorList>
    </citation>
    <scope>NUCLEOTIDE SEQUENCE [LARGE SCALE GENOMIC DNA]</scope>
    <source>
        <tissue evidence="1">Leaf</tissue>
    </source>
</reference>
<dbReference type="AlphaFoldDB" id="A0A2C9UA46"/>
<dbReference type="EMBL" id="CM004402">
    <property type="protein sequence ID" value="OAY26946.1"/>
    <property type="molecule type" value="Genomic_DNA"/>
</dbReference>
<name>A0A2C9UA46_MANES</name>
<protein>
    <submittedName>
        <fullName evidence="1">Uncharacterized protein</fullName>
    </submittedName>
</protein>
<organism evidence="1">
    <name type="scientific">Manihot esculenta</name>
    <name type="common">Cassava</name>
    <name type="synonym">Jatropha manihot</name>
    <dbReference type="NCBI Taxonomy" id="3983"/>
    <lineage>
        <taxon>Eukaryota</taxon>
        <taxon>Viridiplantae</taxon>
        <taxon>Streptophyta</taxon>
        <taxon>Embryophyta</taxon>
        <taxon>Tracheophyta</taxon>
        <taxon>Spermatophyta</taxon>
        <taxon>Magnoliopsida</taxon>
        <taxon>eudicotyledons</taxon>
        <taxon>Gunneridae</taxon>
        <taxon>Pentapetalae</taxon>
        <taxon>rosids</taxon>
        <taxon>fabids</taxon>
        <taxon>Malpighiales</taxon>
        <taxon>Euphorbiaceae</taxon>
        <taxon>Crotonoideae</taxon>
        <taxon>Manihoteae</taxon>
        <taxon>Manihot</taxon>
    </lineage>
</organism>
<accession>A0A2C9UA46</accession>
<gene>
    <name evidence="1" type="ORF">MANES_16G087400</name>
</gene>
<sequence length="35" mass="4003">MPVKTAAYNAVTAITFSSRQILSSIFNLFCNYIWM</sequence>